<feature type="transmembrane region" description="Helical" evidence="5">
    <location>
        <begin position="211"/>
        <end position="234"/>
    </location>
</feature>
<sequence>MSIMLYSILAMLFGFALLVWGADRFVLGASALARNLGISPLIIGLTIVGFGTSAPELLVSAIAAWEGNPAMGIGNVLGSNITNIGLILGLTALIAPMTVHSVTLKREFPVLLLIMMLALLLMLDGELGQLDGGILLAGTVLLMAWMVRLGLNDRNGDPMTSEFAEEIPAQFPTGKAVMWLVLGGITLLLSSRMLVWGAINIAEWFGVSDLIIGLTIIAIGTSLPELAASIVSALKGEHDIAIGNVLGSNMFNLLAVLAMPGLIQPSSPPADVLLRDFPVMFGLTIVLLAMSYGWRGAGHINRIEGSILLCAYLGYLGWLYHDSVTV</sequence>
<evidence type="ECO:0000313" key="7">
    <source>
        <dbReference type="EMBL" id="SCZ86692.1"/>
    </source>
</evidence>
<organism evidence="7 8">
    <name type="scientific">Nitrosomonas mobilis</name>
    <dbReference type="NCBI Taxonomy" id="51642"/>
    <lineage>
        <taxon>Bacteria</taxon>
        <taxon>Pseudomonadati</taxon>
        <taxon>Pseudomonadota</taxon>
        <taxon>Betaproteobacteria</taxon>
        <taxon>Nitrosomonadales</taxon>
        <taxon>Nitrosomonadaceae</taxon>
        <taxon>Nitrosomonas</taxon>
    </lineage>
</organism>
<dbReference type="Gene3D" id="1.20.1420.30">
    <property type="entry name" value="NCX, central ion-binding region"/>
    <property type="match status" value="1"/>
</dbReference>
<feature type="domain" description="Sodium/calcium exchanger membrane region" evidence="6">
    <location>
        <begin position="7"/>
        <end position="140"/>
    </location>
</feature>
<feature type="transmembrane region" description="Helical" evidence="5">
    <location>
        <begin position="38"/>
        <end position="65"/>
    </location>
</feature>
<evidence type="ECO:0000313" key="8">
    <source>
        <dbReference type="Proteomes" id="UP000198729"/>
    </source>
</evidence>
<dbReference type="InterPro" id="IPR044880">
    <property type="entry name" value="NCX_ion-bd_dom_sf"/>
</dbReference>
<feature type="transmembrane region" description="Helical" evidence="5">
    <location>
        <begin position="108"/>
        <end position="125"/>
    </location>
</feature>
<accession>A0A1G5SHX9</accession>
<dbReference type="NCBIfam" id="TIGR00367">
    <property type="entry name" value="calcium/sodium antiporter"/>
    <property type="match status" value="1"/>
</dbReference>
<dbReference type="RefSeq" id="WP_218121117.1">
    <property type="nucleotide sequence ID" value="NZ_FMWO01000077.1"/>
</dbReference>
<feature type="transmembrane region" description="Helical" evidence="5">
    <location>
        <begin position="132"/>
        <end position="151"/>
    </location>
</feature>
<evidence type="ECO:0000256" key="5">
    <source>
        <dbReference type="SAM" id="Phobius"/>
    </source>
</evidence>
<feature type="transmembrane region" description="Helical" evidence="5">
    <location>
        <begin position="272"/>
        <end position="294"/>
    </location>
</feature>
<evidence type="ECO:0000256" key="1">
    <source>
        <dbReference type="ARBA" id="ARBA00004141"/>
    </source>
</evidence>
<comment type="subcellular location">
    <subcellularLocation>
        <location evidence="1">Membrane</location>
        <topology evidence="1">Multi-pass membrane protein</topology>
    </subcellularLocation>
</comment>
<dbReference type="Proteomes" id="UP000198729">
    <property type="component" value="Unassembled WGS sequence"/>
</dbReference>
<keyword evidence="3 5" id="KW-1133">Transmembrane helix</keyword>
<feature type="transmembrane region" description="Helical" evidence="5">
    <location>
        <begin position="240"/>
        <end position="260"/>
    </location>
</feature>
<dbReference type="InterPro" id="IPR004481">
    <property type="entry name" value="K/Na/Ca-exchanger"/>
</dbReference>
<protein>
    <submittedName>
        <fullName evidence="7">Putative antiporter CaxA</fullName>
    </submittedName>
</protein>
<evidence type="ECO:0000256" key="4">
    <source>
        <dbReference type="ARBA" id="ARBA00023136"/>
    </source>
</evidence>
<evidence type="ECO:0000256" key="2">
    <source>
        <dbReference type="ARBA" id="ARBA00022692"/>
    </source>
</evidence>
<dbReference type="STRING" id="51642.NSMM_670002"/>
<feature type="transmembrane region" description="Helical" evidence="5">
    <location>
        <begin position="300"/>
        <end position="320"/>
    </location>
</feature>
<feature type="transmembrane region" description="Helical" evidence="5">
    <location>
        <begin position="176"/>
        <end position="199"/>
    </location>
</feature>
<dbReference type="PANTHER" id="PTHR10846">
    <property type="entry name" value="SODIUM/POTASSIUM/CALCIUM EXCHANGER"/>
    <property type="match status" value="1"/>
</dbReference>
<dbReference type="AlphaFoldDB" id="A0A1G5SHX9"/>
<name>A0A1G5SHX9_9PROT</name>
<keyword evidence="4 5" id="KW-0472">Membrane</keyword>
<dbReference type="EMBL" id="FMWO01000077">
    <property type="protein sequence ID" value="SCZ86692.1"/>
    <property type="molecule type" value="Genomic_DNA"/>
</dbReference>
<proteinExistence type="predicted"/>
<gene>
    <name evidence="7" type="primary">caxA</name>
    <name evidence="7" type="ORF">NSMM_670002</name>
</gene>
<dbReference type="GO" id="GO:0005262">
    <property type="term" value="F:calcium channel activity"/>
    <property type="evidence" value="ECO:0007669"/>
    <property type="project" value="TreeGrafter"/>
</dbReference>
<keyword evidence="2 5" id="KW-0812">Transmembrane</keyword>
<reference evidence="7 8" key="1">
    <citation type="submission" date="2016-10" db="EMBL/GenBank/DDBJ databases">
        <authorList>
            <person name="de Groot N.N."/>
        </authorList>
    </citation>
    <scope>NUCLEOTIDE SEQUENCE [LARGE SCALE GENOMIC DNA]</scope>
    <source>
        <strain evidence="7">1</strain>
    </source>
</reference>
<dbReference type="Gene3D" id="6.10.280.80">
    <property type="entry name" value="NCX, peripheral helical region"/>
    <property type="match status" value="1"/>
</dbReference>
<dbReference type="Pfam" id="PF01699">
    <property type="entry name" value="Na_Ca_ex"/>
    <property type="match status" value="2"/>
</dbReference>
<feature type="transmembrane region" description="Helical" evidence="5">
    <location>
        <begin position="77"/>
        <end position="96"/>
    </location>
</feature>
<dbReference type="PANTHER" id="PTHR10846:SF8">
    <property type="entry name" value="INNER MEMBRANE PROTEIN YRBG"/>
    <property type="match status" value="1"/>
</dbReference>
<dbReference type="GO" id="GO:0008273">
    <property type="term" value="F:calcium, potassium:sodium antiporter activity"/>
    <property type="evidence" value="ECO:0007669"/>
    <property type="project" value="TreeGrafter"/>
</dbReference>
<feature type="domain" description="Sodium/calcium exchanger membrane region" evidence="6">
    <location>
        <begin position="176"/>
        <end position="320"/>
    </location>
</feature>
<evidence type="ECO:0000259" key="6">
    <source>
        <dbReference type="Pfam" id="PF01699"/>
    </source>
</evidence>
<keyword evidence="8" id="KW-1185">Reference proteome</keyword>
<dbReference type="GO" id="GO:0006874">
    <property type="term" value="P:intracellular calcium ion homeostasis"/>
    <property type="evidence" value="ECO:0007669"/>
    <property type="project" value="TreeGrafter"/>
</dbReference>
<evidence type="ECO:0000256" key="3">
    <source>
        <dbReference type="ARBA" id="ARBA00022989"/>
    </source>
</evidence>
<dbReference type="InterPro" id="IPR004837">
    <property type="entry name" value="NaCa_Exmemb"/>
</dbReference>
<dbReference type="GO" id="GO:0005886">
    <property type="term" value="C:plasma membrane"/>
    <property type="evidence" value="ECO:0007669"/>
    <property type="project" value="TreeGrafter"/>
</dbReference>